<feature type="transmembrane region" description="Helical" evidence="7">
    <location>
        <begin position="306"/>
        <end position="331"/>
    </location>
</feature>
<feature type="transmembrane region" description="Helical" evidence="7">
    <location>
        <begin position="161"/>
        <end position="186"/>
    </location>
</feature>
<protein>
    <submittedName>
        <fullName evidence="9">MFS transporter</fullName>
    </submittedName>
</protein>
<evidence type="ECO:0000256" key="5">
    <source>
        <dbReference type="ARBA" id="ARBA00022989"/>
    </source>
</evidence>
<dbReference type="PANTHER" id="PTHR42718:SF46">
    <property type="entry name" value="BLR6921 PROTEIN"/>
    <property type="match status" value="1"/>
</dbReference>
<dbReference type="RefSeq" id="WP_201675766.1">
    <property type="nucleotide sequence ID" value="NZ_JAEQNE010000004.1"/>
</dbReference>
<evidence type="ECO:0000313" key="10">
    <source>
        <dbReference type="Proteomes" id="UP000599109"/>
    </source>
</evidence>
<accession>A0A936Z2R3</accession>
<feature type="transmembrane region" description="Helical" evidence="7">
    <location>
        <begin position="134"/>
        <end position="155"/>
    </location>
</feature>
<evidence type="ECO:0000256" key="7">
    <source>
        <dbReference type="SAM" id="Phobius"/>
    </source>
</evidence>
<dbReference type="GO" id="GO:0005886">
    <property type="term" value="C:plasma membrane"/>
    <property type="evidence" value="ECO:0007669"/>
    <property type="project" value="UniProtKB-SubCell"/>
</dbReference>
<dbReference type="Pfam" id="PF07690">
    <property type="entry name" value="MFS_1"/>
    <property type="match status" value="1"/>
</dbReference>
<dbReference type="GO" id="GO:0022857">
    <property type="term" value="F:transmembrane transporter activity"/>
    <property type="evidence" value="ECO:0007669"/>
    <property type="project" value="InterPro"/>
</dbReference>
<feature type="domain" description="Major facilitator superfamily (MFS) profile" evidence="8">
    <location>
        <begin position="6"/>
        <end position="395"/>
    </location>
</feature>
<comment type="subcellular location">
    <subcellularLocation>
        <location evidence="1">Cell membrane</location>
        <topology evidence="1">Multi-pass membrane protein</topology>
    </subcellularLocation>
</comment>
<dbReference type="AlphaFoldDB" id="A0A936Z2R3"/>
<keyword evidence="5 7" id="KW-1133">Transmembrane helix</keyword>
<keyword evidence="4 7" id="KW-0812">Transmembrane</keyword>
<feature type="transmembrane region" description="Helical" evidence="7">
    <location>
        <begin position="343"/>
        <end position="363"/>
    </location>
</feature>
<gene>
    <name evidence="9" type="ORF">JJ685_18370</name>
</gene>
<name>A0A936Z2R3_9BURK</name>
<proteinExistence type="predicted"/>
<keyword evidence="6 7" id="KW-0472">Membrane</keyword>
<dbReference type="PROSITE" id="PS50850">
    <property type="entry name" value="MFS"/>
    <property type="match status" value="1"/>
</dbReference>
<organism evidence="9 10">
    <name type="scientific">Ramlibacter monticola</name>
    <dbReference type="NCBI Taxonomy" id="1926872"/>
    <lineage>
        <taxon>Bacteria</taxon>
        <taxon>Pseudomonadati</taxon>
        <taxon>Pseudomonadota</taxon>
        <taxon>Betaproteobacteria</taxon>
        <taxon>Burkholderiales</taxon>
        <taxon>Comamonadaceae</taxon>
        <taxon>Ramlibacter</taxon>
    </lineage>
</organism>
<dbReference type="Proteomes" id="UP000599109">
    <property type="component" value="Unassembled WGS sequence"/>
</dbReference>
<dbReference type="InterPro" id="IPR020846">
    <property type="entry name" value="MFS_dom"/>
</dbReference>
<feature type="transmembrane region" description="Helical" evidence="7">
    <location>
        <begin position="241"/>
        <end position="261"/>
    </location>
</feature>
<feature type="transmembrane region" description="Helical" evidence="7">
    <location>
        <begin position="207"/>
        <end position="229"/>
    </location>
</feature>
<feature type="transmembrane region" description="Helical" evidence="7">
    <location>
        <begin position="42"/>
        <end position="63"/>
    </location>
</feature>
<keyword evidence="10" id="KW-1185">Reference proteome</keyword>
<feature type="transmembrane region" description="Helical" evidence="7">
    <location>
        <begin position="369"/>
        <end position="391"/>
    </location>
</feature>
<dbReference type="InterPro" id="IPR036259">
    <property type="entry name" value="MFS_trans_sf"/>
</dbReference>
<keyword evidence="2" id="KW-0813">Transport</keyword>
<comment type="caution">
    <text evidence="9">The sequence shown here is derived from an EMBL/GenBank/DDBJ whole genome shotgun (WGS) entry which is preliminary data.</text>
</comment>
<evidence type="ECO:0000313" key="9">
    <source>
        <dbReference type="EMBL" id="MBL0393111.1"/>
    </source>
</evidence>
<evidence type="ECO:0000256" key="4">
    <source>
        <dbReference type="ARBA" id="ARBA00022692"/>
    </source>
</evidence>
<dbReference type="EMBL" id="JAEQNE010000004">
    <property type="protein sequence ID" value="MBL0393111.1"/>
    <property type="molecule type" value="Genomic_DNA"/>
</dbReference>
<dbReference type="Gene3D" id="1.20.1250.20">
    <property type="entry name" value="MFS general substrate transporter like domains"/>
    <property type="match status" value="1"/>
</dbReference>
<feature type="transmembrane region" description="Helical" evidence="7">
    <location>
        <begin position="75"/>
        <end position="99"/>
    </location>
</feature>
<dbReference type="PANTHER" id="PTHR42718">
    <property type="entry name" value="MAJOR FACILITATOR SUPERFAMILY MULTIDRUG TRANSPORTER MFSC"/>
    <property type="match status" value="1"/>
</dbReference>
<evidence type="ECO:0000256" key="2">
    <source>
        <dbReference type="ARBA" id="ARBA00022448"/>
    </source>
</evidence>
<feature type="transmembrane region" description="Helical" evidence="7">
    <location>
        <begin position="273"/>
        <end position="294"/>
    </location>
</feature>
<dbReference type="InterPro" id="IPR011701">
    <property type="entry name" value="MFS"/>
</dbReference>
<evidence type="ECO:0000256" key="3">
    <source>
        <dbReference type="ARBA" id="ARBA00022475"/>
    </source>
</evidence>
<reference evidence="9 10" key="1">
    <citation type="journal article" date="2017" name="Int. J. Syst. Evol. Microbiol.">
        <title>Ramlibacter monticola sp. nov., isolated from forest soil.</title>
        <authorList>
            <person name="Chaudhary D.K."/>
            <person name="Kim J."/>
        </authorList>
    </citation>
    <scope>NUCLEOTIDE SEQUENCE [LARGE SCALE GENOMIC DNA]</scope>
    <source>
        <strain evidence="9 10">KACC 19175</strain>
    </source>
</reference>
<dbReference type="SUPFAM" id="SSF103473">
    <property type="entry name" value="MFS general substrate transporter"/>
    <property type="match status" value="1"/>
</dbReference>
<evidence type="ECO:0000256" key="6">
    <source>
        <dbReference type="ARBA" id="ARBA00023136"/>
    </source>
</evidence>
<keyword evidence="3" id="KW-1003">Cell membrane</keyword>
<evidence type="ECO:0000256" key="1">
    <source>
        <dbReference type="ARBA" id="ARBA00004651"/>
    </source>
</evidence>
<evidence type="ECO:0000259" key="8">
    <source>
        <dbReference type="PROSITE" id="PS50850"/>
    </source>
</evidence>
<sequence length="409" mass="41480">MRRPDPALIVVLAGISAALHIGKLPPALPVLRESLHISLVQAGFLLSLVQVAGMTLGLAMGALADAFGARRTMALGLVLLSMASFAGGAATSAPALMALRALEGVGFLLASLPAPGLIRRLVQPARLAGMLGLWGAYMPFGTAAALLLGPAFIAASGWPGWWWLLATLSCAMAVCLWLVVPAAADARVAGAGASLRGRISRTLRSPGPWLASTAFAVYSAQWLAVIGFLPTIYAQAGLPTAFVAVATALAAAANMIGNIGSGRLLQRGWRAPVLLHCGYAAMALGAIVAFAPWGAEGSTGVALVRYAGVLLFSALGGLVPGTLFSVAVRVAPDEGSVSTTVGWLQQWSAFGQFAGPPLVAWAAARAGGWHVMGWITASFALAGMGIALGIARFLAGHATGRGPASQAAP</sequence>
<feature type="transmembrane region" description="Helical" evidence="7">
    <location>
        <begin position="105"/>
        <end position="122"/>
    </location>
</feature>